<gene>
    <name evidence="1" type="ORF">GWI33_021414</name>
</gene>
<evidence type="ECO:0000313" key="1">
    <source>
        <dbReference type="EMBL" id="KAF7265142.1"/>
    </source>
</evidence>
<accession>A0A834HMU1</accession>
<organism evidence="1 2">
    <name type="scientific">Rhynchophorus ferrugineus</name>
    <name type="common">Red palm weevil</name>
    <name type="synonym">Curculio ferrugineus</name>
    <dbReference type="NCBI Taxonomy" id="354439"/>
    <lineage>
        <taxon>Eukaryota</taxon>
        <taxon>Metazoa</taxon>
        <taxon>Ecdysozoa</taxon>
        <taxon>Arthropoda</taxon>
        <taxon>Hexapoda</taxon>
        <taxon>Insecta</taxon>
        <taxon>Pterygota</taxon>
        <taxon>Neoptera</taxon>
        <taxon>Endopterygota</taxon>
        <taxon>Coleoptera</taxon>
        <taxon>Polyphaga</taxon>
        <taxon>Cucujiformia</taxon>
        <taxon>Curculionidae</taxon>
        <taxon>Dryophthorinae</taxon>
        <taxon>Rhynchophorus</taxon>
    </lineage>
</organism>
<protein>
    <submittedName>
        <fullName evidence="1">Uncharacterized protein</fullName>
    </submittedName>
</protein>
<dbReference type="EMBL" id="JAACXV010014670">
    <property type="protein sequence ID" value="KAF7265142.1"/>
    <property type="molecule type" value="Genomic_DNA"/>
</dbReference>
<proteinExistence type="predicted"/>
<comment type="caution">
    <text evidence="1">The sequence shown here is derived from an EMBL/GenBank/DDBJ whole genome shotgun (WGS) entry which is preliminary data.</text>
</comment>
<reference evidence="1" key="1">
    <citation type="submission" date="2020-08" db="EMBL/GenBank/DDBJ databases">
        <title>Genome sequencing and assembly of the red palm weevil Rhynchophorus ferrugineus.</title>
        <authorList>
            <person name="Dias G.B."/>
            <person name="Bergman C.M."/>
            <person name="Manee M."/>
        </authorList>
    </citation>
    <scope>NUCLEOTIDE SEQUENCE</scope>
    <source>
        <strain evidence="1">AA-2017</strain>
        <tissue evidence="1">Whole larva</tissue>
    </source>
</reference>
<sequence>MWNAYLSSARPSIRREEVIETGEFAGQRSCSDENWGAPWNKLTPLITTFSKDLLPPIVVGLENGQQRTRRDCTDRKTATCHNMLPSDVPPGINWPDV</sequence>
<name>A0A834HMU1_RHYFE</name>
<keyword evidence="2" id="KW-1185">Reference proteome</keyword>
<evidence type="ECO:0000313" key="2">
    <source>
        <dbReference type="Proteomes" id="UP000625711"/>
    </source>
</evidence>
<dbReference type="AlphaFoldDB" id="A0A834HMU1"/>
<dbReference type="Proteomes" id="UP000625711">
    <property type="component" value="Unassembled WGS sequence"/>
</dbReference>